<dbReference type="AlphaFoldDB" id="A0A941D2H1"/>
<protein>
    <recommendedName>
        <fullName evidence="4">Lipoprotein</fullName>
    </recommendedName>
</protein>
<gene>
    <name evidence="2" type="ORF">JKL49_16930</name>
</gene>
<evidence type="ECO:0000313" key="2">
    <source>
        <dbReference type="EMBL" id="MBR7621080.1"/>
    </source>
</evidence>
<feature type="chain" id="PRO_5037763249" description="Lipoprotein" evidence="1">
    <location>
        <begin position="23"/>
        <end position="349"/>
    </location>
</feature>
<proteinExistence type="predicted"/>
<dbReference type="EMBL" id="JAGSGD010000001">
    <property type="protein sequence ID" value="MBR7621080.1"/>
    <property type="molecule type" value="Genomic_DNA"/>
</dbReference>
<name>A0A941D2H1_9CAUL</name>
<dbReference type="RefSeq" id="WP_215341950.1">
    <property type="nucleotide sequence ID" value="NZ_JAGSGD010000001.1"/>
</dbReference>
<evidence type="ECO:0000256" key="1">
    <source>
        <dbReference type="SAM" id="SignalP"/>
    </source>
</evidence>
<keyword evidence="1" id="KW-0732">Signal</keyword>
<comment type="caution">
    <text evidence="2">The sequence shown here is derived from an EMBL/GenBank/DDBJ whole genome shotgun (WGS) entry which is preliminary data.</text>
</comment>
<dbReference type="Proteomes" id="UP000622580">
    <property type="component" value="Unassembled WGS sequence"/>
</dbReference>
<evidence type="ECO:0008006" key="4">
    <source>
        <dbReference type="Google" id="ProtNLM"/>
    </source>
</evidence>
<dbReference type="PROSITE" id="PS51257">
    <property type="entry name" value="PROKAR_LIPOPROTEIN"/>
    <property type="match status" value="1"/>
</dbReference>
<keyword evidence="3" id="KW-1185">Reference proteome</keyword>
<accession>A0A941D2H1</accession>
<sequence>MTSAIRVTGTLAAIAFAALLSACTPPVPPPAPPPPPPAVSLSPKLIEQAAAYHYYMAHVSAITPDFADGDQIAKAVTVGASYEPKQLQRGATAYAAIVALQDPAFVAGVRTYAVNVDQRREVVAAILKDPAYVVGIAGSASAAGLVKNALGAEGQQLYDAGKAVKQSAYDIQKQKWSKSDVVNRDLRLSQAKNLSATPVVGDLAETARLQQAALGAAPLGVTAEPAAPPYSPIVIRGMAVAALAALGEGGDANVDTLMAVMAEPNVAFCMNMAKLNLYQCLAVSKPHYEDVFCLGQHIMMDTGRCVIKASGNTEPYEAKFIPKIKVADGSAPYQVTPAKTPAKAATKKR</sequence>
<organism evidence="2 3">
    <name type="scientific">Phenylobacterium glaciei</name>
    <dbReference type="NCBI Taxonomy" id="2803784"/>
    <lineage>
        <taxon>Bacteria</taxon>
        <taxon>Pseudomonadati</taxon>
        <taxon>Pseudomonadota</taxon>
        <taxon>Alphaproteobacteria</taxon>
        <taxon>Caulobacterales</taxon>
        <taxon>Caulobacteraceae</taxon>
        <taxon>Phenylobacterium</taxon>
    </lineage>
</organism>
<evidence type="ECO:0000313" key="3">
    <source>
        <dbReference type="Proteomes" id="UP000622580"/>
    </source>
</evidence>
<feature type="signal peptide" evidence="1">
    <location>
        <begin position="1"/>
        <end position="22"/>
    </location>
</feature>
<reference evidence="2" key="1">
    <citation type="submission" date="2021-04" db="EMBL/GenBank/DDBJ databases">
        <title>Draft genome assembly of strain Phenylobacterium sp. 20VBR1 using MiniION and Illumina platforms.</title>
        <authorList>
            <person name="Thomas F.A."/>
            <person name="Krishnan K.P."/>
            <person name="Sinha R.K."/>
        </authorList>
    </citation>
    <scope>NUCLEOTIDE SEQUENCE</scope>
    <source>
        <strain evidence="2">20VBR1</strain>
    </source>
</reference>